<accession>A0A9X9LGM2</accession>
<dbReference type="EMBL" id="CYRY02002957">
    <property type="protein sequence ID" value="VCW67645.1"/>
    <property type="molecule type" value="Genomic_DNA"/>
</dbReference>
<evidence type="ECO:0000313" key="3">
    <source>
        <dbReference type="Proteomes" id="UP000269945"/>
    </source>
</evidence>
<protein>
    <submittedName>
        <fullName evidence="2">Uncharacterized protein</fullName>
    </submittedName>
</protein>
<evidence type="ECO:0000256" key="1">
    <source>
        <dbReference type="SAM" id="MobiDB-lite"/>
    </source>
</evidence>
<gene>
    <name evidence="2" type="ORF">BN2614_LOCUS1</name>
</gene>
<evidence type="ECO:0000313" key="2">
    <source>
        <dbReference type="EMBL" id="VCW67645.1"/>
    </source>
</evidence>
<feature type="region of interest" description="Disordered" evidence="1">
    <location>
        <begin position="1"/>
        <end position="44"/>
    </location>
</feature>
<comment type="caution">
    <text evidence="2">The sequence shown here is derived from an EMBL/GenBank/DDBJ whole genome shotgun (WGS) entry which is preliminary data.</text>
</comment>
<proteinExistence type="predicted"/>
<feature type="compositionally biased region" description="Polar residues" evidence="1">
    <location>
        <begin position="1"/>
        <end position="21"/>
    </location>
</feature>
<reference evidence="2 3" key="1">
    <citation type="submission" date="2018-10" db="EMBL/GenBank/DDBJ databases">
        <authorList>
            <person name="Ekblom R."/>
            <person name="Jareborg N."/>
        </authorList>
    </citation>
    <scope>NUCLEOTIDE SEQUENCE [LARGE SCALE GENOMIC DNA]</scope>
    <source>
        <tissue evidence="2">Muscle</tissue>
    </source>
</reference>
<keyword evidence="3" id="KW-1185">Reference proteome</keyword>
<dbReference type="AlphaFoldDB" id="A0A9X9LGM2"/>
<dbReference type="Proteomes" id="UP000269945">
    <property type="component" value="Unassembled WGS sequence"/>
</dbReference>
<name>A0A9X9LGM2_GULGU</name>
<organism evidence="2 3">
    <name type="scientific">Gulo gulo</name>
    <name type="common">Wolverine</name>
    <name type="synonym">Gluton</name>
    <dbReference type="NCBI Taxonomy" id="48420"/>
    <lineage>
        <taxon>Eukaryota</taxon>
        <taxon>Metazoa</taxon>
        <taxon>Chordata</taxon>
        <taxon>Craniata</taxon>
        <taxon>Vertebrata</taxon>
        <taxon>Euteleostomi</taxon>
        <taxon>Mammalia</taxon>
        <taxon>Eutheria</taxon>
        <taxon>Laurasiatheria</taxon>
        <taxon>Carnivora</taxon>
        <taxon>Caniformia</taxon>
        <taxon>Musteloidea</taxon>
        <taxon>Mustelidae</taxon>
        <taxon>Guloninae</taxon>
        <taxon>Gulo</taxon>
    </lineage>
</organism>
<sequence>MPLTTTDRFTRSPSSPASGNSLPKMRQGQEASPGRWPRTLPRAR</sequence>